<comment type="similarity">
    <text evidence="2">Belongs to the FliS family.</text>
</comment>
<keyword evidence="4" id="KW-1005">Bacterial flagellum biogenesis</keyword>
<accession>A0ABX8D7L7</accession>
<keyword evidence="3" id="KW-0963">Cytoplasm</keyword>
<dbReference type="InterPro" id="IPR003713">
    <property type="entry name" value="FliS"/>
</dbReference>
<keyword evidence="5" id="KW-0143">Chaperone</keyword>
<dbReference type="Pfam" id="PF02561">
    <property type="entry name" value="FliS"/>
    <property type="match status" value="1"/>
</dbReference>
<evidence type="ECO:0000313" key="7">
    <source>
        <dbReference type="EMBL" id="QVI63018.1"/>
    </source>
</evidence>
<dbReference type="CDD" id="cd16098">
    <property type="entry name" value="FliS"/>
    <property type="match status" value="1"/>
</dbReference>
<evidence type="ECO:0000256" key="3">
    <source>
        <dbReference type="ARBA" id="ARBA00022490"/>
    </source>
</evidence>
<protein>
    <submittedName>
        <fullName evidence="7">Flagellar protein FliS</fullName>
    </submittedName>
</protein>
<dbReference type="RefSeq" id="WP_207340493.1">
    <property type="nucleotide sequence ID" value="NZ_CP074405.1"/>
</dbReference>
<sequence length="141" mass="14907">MYDARSRYVAAAVQTASPARLLTMLADRLVLDVERAAQALAEERRVDATQHLAHAQDIVAELAASLDVQEWDGGPQLLSIYTWLLRELLAVSSGGDAVRLDGCRQIVAELARTWHDAADVAAAPAPADPPTAAPSGLLGVG</sequence>
<dbReference type="SUPFAM" id="SSF101116">
    <property type="entry name" value="Flagellar export chaperone FliS"/>
    <property type="match status" value="1"/>
</dbReference>
<dbReference type="Gene3D" id="1.20.120.340">
    <property type="entry name" value="Flagellar protein FliS"/>
    <property type="match status" value="1"/>
</dbReference>
<evidence type="ECO:0000313" key="8">
    <source>
        <dbReference type="Proteomes" id="UP000677804"/>
    </source>
</evidence>
<keyword evidence="8" id="KW-1185">Reference proteome</keyword>
<dbReference type="PANTHER" id="PTHR34773:SF1">
    <property type="entry name" value="FLAGELLAR SECRETION CHAPERONE FLIS"/>
    <property type="match status" value="1"/>
</dbReference>
<comment type="subcellular location">
    <subcellularLocation>
        <location evidence="1">Cytoplasm</location>
        <location evidence="1">Cytosol</location>
    </subcellularLocation>
</comment>
<evidence type="ECO:0000256" key="1">
    <source>
        <dbReference type="ARBA" id="ARBA00004514"/>
    </source>
</evidence>
<dbReference type="Proteomes" id="UP000677804">
    <property type="component" value="Chromosome"/>
</dbReference>
<reference evidence="7 8" key="1">
    <citation type="submission" date="2021-05" db="EMBL/GenBank/DDBJ databases">
        <title>Novel species in genus Cellulomonas.</title>
        <authorList>
            <person name="Zhang G."/>
        </authorList>
    </citation>
    <scope>NUCLEOTIDE SEQUENCE [LARGE SCALE GENOMIC DNA]</scope>
    <source>
        <strain evidence="8">zg-ZUI222</strain>
    </source>
</reference>
<organism evidence="7 8">
    <name type="scientific">Cellulomonas wangleii</name>
    <dbReference type="NCBI Taxonomy" id="2816956"/>
    <lineage>
        <taxon>Bacteria</taxon>
        <taxon>Bacillati</taxon>
        <taxon>Actinomycetota</taxon>
        <taxon>Actinomycetes</taxon>
        <taxon>Micrococcales</taxon>
        <taxon>Cellulomonadaceae</taxon>
        <taxon>Cellulomonas</taxon>
    </lineage>
</organism>
<dbReference type="EMBL" id="CP074405">
    <property type="protein sequence ID" value="QVI63018.1"/>
    <property type="molecule type" value="Genomic_DNA"/>
</dbReference>
<proteinExistence type="inferred from homology"/>
<evidence type="ECO:0000256" key="5">
    <source>
        <dbReference type="ARBA" id="ARBA00023186"/>
    </source>
</evidence>
<gene>
    <name evidence="7" type="ORF">KG103_03595</name>
</gene>
<keyword evidence="7" id="KW-0282">Flagellum</keyword>
<dbReference type="InterPro" id="IPR036584">
    <property type="entry name" value="FliS_sf"/>
</dbReference>
<name>A0ABX8D7L7_9CELL</name>
<evidence type="ECO:0000256" key="4">
    <source>
        <dbReference type="ARBA" id="ARBA00022795"/>
    </source>
</evidence>
<dbReference type="PANTHER" id="PTHR34773">
    <property type="entry name" value="FLAGELLAR SECRETION CHAPERONE FLIS"/>
    <property type="match status" value="1"/>
</dbReference>
<keyword evidence="7" id="KW-0966">Cell projection</keyword>
<keyword evidence="7" id="KW-0969">Cilium</keyword>
<evidence type="ECO:0000256" key="2">
    <source>
        <dbReference type="ARBA" id="ARBA00008787"/>
    </source>
</evidence>
<feature type="region of interest" description="Disordered" evidence="6">
    <location>
        <begin position="121"/>
        <end position="141"/>
    </location>
</feature>
<evidence type="ECO:0000256" key="6">
    <source>
        <dbReference type="SAM" id="MobiDB-lite"/>
    </source>
</evidence>